<dbReference type="PANTHER" id="PTHR35024:SF4">
    <property type="entry name" value="POLYMER-FORMING CYTOSKELETAL PROTEIN"/>
    <property type="match status" value="1"/>
</dbReference>
<name>A0A841KPL1_9FIRM</name>
<dbReference type="PANTHER" id="PTHR35024">
    <property type="entry name" value="HYPOTHETICAL CYTOSOLIC PROTEIN"/>
    <property type="match status" value="1"/>
</dbReference>
<dbReference type="Pfam" id="PF04519">
    <property type="entry name" value="Bactofilin"/>
    <property type="match status" value="1"/>
</dbReference>
<sequence length="246" mass="27021">MENKERQNLNLTGNGTVAGGVYNNVKIIGEETIHGDVDCISLKLTGTCDIRGNVQARTAKLVGTAEIKGNLKAEELTVVGNINIDNNIVVKELKITGESKVKGNVLVERVSIFGFLDIDGECTTETFIVKGPFKIGGLLNAGNVDIEMHSKCHVKEIGGERINIRRGTDMLIKKIVKSLYMPRDFYLGQLLTDSIEGDEIYLEYVKVKVVRGNNIEIGPGCEIDLIEYKNTLKQHESSSVGSKRKV</sequence>
<dbReference type="Proteomes" id="UP000579281">
    <property type="component" value="Unassembled WGS sequence"/>
</dbReference>
<reference evidence="2 3" key="1">
    <citation type="submission" date="2020-08" db="EMBL/GenBank/DDBJ databases">
        <title>Genomic Encyclopedia of Type Strains, Phase IV (KMG-IV): sequencing the most valuable type-strain genomes for metagenomic binning, comparative biology and taxonomic classification.</title>
        <authorList>
            <person name="Goeker M."/>
        </authorList>
    </citation>
    <scope>NUCLEOTIDE SEQUENCE [LARGE SCALE GENOMIC DNA]</scope>
    <source>
        <strain evidence="2 3">DSM 103526</strain>
    </source>
</reference>
<organism evidence="2 3">
    <name type="scientific">Anaerosolibacter carboniphilus</name>
    <dbReference type="NCBI Taxonomy" id="1417629"/>
    <lineage>
        <taxon>Bacteria</taxon>
        <taxon>Bacillati</taxon>
        <taxon>Bacillota</taxon>
        <taxon>Clostridia</taxon>
        <taxon>Peptostreptococcales</taxon>
        <taxon>Thermotaleaceae</taxon>
        <taxon>Anaerosolibacter</taxon>
    </lineage>
</organism>
<accession>A0A841KPL1</accession>
<dbReference type="RefSeq" id="WP_184309621.1">
    <property type="nucleotide sequence ID" value="NZ_JACHEN010000007.1"/>
</dbReference>
<comment type="caution">
    <text evidence="2">The sequence shown here is derived from an EMBL/GenBank/DDBJ whole genome shotgun (WGS) entry which is preliminary data.</text>
</comment>
<protein>
    <submittedName>
        <fullName evidence="2">Cytoskeletal protein CcmA (Bactofilin family)</fullName>
    </submittedName>
</protein>
<proteinExistence type="inferred from homology"/>
<gene>
    <name evidence="2" type="ORF">HNQ80_001466</name>
</gene>
<dbReference type="InterPro" id="IPR007607">
    <property type="entry name" value="BacA/B"/>
</dbReference>
<dbReference type="AlphaFoldDB" id="A0A841KPL1"/>
<dbReference type="EMBL" id="JACHEN010000007">
    <property type="protein sequence ID" value="MBB6215377.1"/>
    <property type="molecule type" value="Genomic_DNA"/>
</dbReference>
<evidence type="ECO:0000313" key="3">
    <source>
        <dbReference type="Proteomes" id="UP000579281"/>
    </source>
</evidence>
<comment type="similarity">
    <text evidence="1">Belongs to the bactofilin family.</text>
</comment>
<evidence type="ECO:0000256" key="1">
    <source>
        <dbReference type="ARBA" id="ARBA00044755"/>
    </source>
</evidence>
<keyword evidence="3" id="KW-1185">Reference proteome</keyword>
<evidence type="ECO:0000313" key="2">
    <source>
        <dbReference type="EMBL" id="MBB6215377.1"/>
    </source>
</evidence>